<dbReference type="Proteomes" id="UP000032544">
    <property type="component" value="Unassembled WGS sequence"/>
</dbReference>
<organism evidence="8 9">
    <name type="scientific">Draconibacterium sediminis</name>
    <dbReference type="NCBI Taxonomy" id="1544798"/>
    <lineage>
        <taxon>Bacteria</taxon>
        <taxon>Pseudomonadati</taxon>
        <taxon>Bacteroidota</taxon>
        <taxon>Bacteroidia</taxon>
        <taxon>Marinilabiliales</taxon>
        <taxon>Prolixibacteraceae</taxon>
        <taxon>Draconibacterium</taxon>
    </lineage>
</organism>
<dbReference type="HAMAP" id="MF_00182">
    <property type="entry name" value="Formyl_trans"/>
    <property type="match status" value="1"/>
</dbReference>
<dbReference type="CDD" id="cd08646">
    <property type="entry name" value="FMT_core_Met-tRNA-FMT_N"/>
    <property type="match status" value="1"/>
</dbReference>
<keyword evidence="9" id="KW-1185">Reference proteome</keyword>
<dbReference type="GO" id="GO:0005829">
    <property type="term" value="C:cytosol"/>
    <property type="evidence" value="ECO:0007669"/>
    <property type="project" value="TreeGrafter"/>
</dbReference>
<evidence type="ECO:0000313" key="8">
    <source>
        <dbReference type="EMBL" id="KJF44935.1"/>
    </source>
</evidence>
<evidence type="ECO:0000313" key="9">
    <source>
        <dbReference type="Proteomes" id="UP000032544"/>
    </source>
</evidence>
<dbReference type="InterPro" id="IPR005793">
    <property type="entry name" value="Formyl_trans_C"/>
</dbReference>
<proteinExistence type="inferred from homology"/>
<dbReference type="PANTHER" id="PTHR11138">
    <property type="entry name" value="METHIONYL-TRNA FORMYLTRANSFERASE"/>
    <property type="match status" value="1"/>
</dbReference>
<dbReference type="InterPro" id="IPR011034">
    <property type="entry name" value="Formyl_transferase-like_C_sf"/>
</dbReference>
<comment type="similarity">
    <text evidence="1 5">Belongs to the Fmt family.</text>
</comment>
<dbReference type="InterPro" id="IPR041711">
    <property type="entry name" value="Met-tRNA-FMT_N"/>
</dbReference>
<dbReference type="CDD" id="cd08704">
    <property type="entry name" value="Met_tRNA_FMT_C"/>
    <property type="match status" value="1"/>
</dbReference>
<evidence type="ECO:0000259" key="7">
    <source>
        <dbReference type="Pfam" id="PF02911"/>
    </source>
</evidence>
<gene>
    <name evidence="5" type="primary">fmt</name>
    <name evidence="8" type="ORF">LH29_05795</name>
</gene>
<dbReference type="SUPFAM" id="SSF53328">
    <property type="entry name" value="Formyltransferase"/>
    <property type="match status" value="1"/>
</dbReference>
<dbReference type="NCBIfam" id="TIGR00460">
    <property type="entry name" value="fmt"/>
    <property type="match status" value="1"/>
</dbReference>
<dbReference type="Pfam" id="PF00551">
    <property type="entry name" value="Formyl_trans_N"/>
    <property type="match status" value="1"/>
</dbReference>
<dbReference type="InterPro" id="IPR036477">
    <property type="entry name" value="Formyl_transf_N_sf"/>
</dbReference>
<sequence length="324" mass="35881">MQGKDLRIVFMGTPDFAVASLQALVEGGYTIVGVITAPDKPAGRGKKLHESAVKQYAVEQGLNVLQPEKLKNPEFLDELRALEADLQVVVAFRMLPEVVWDMPRLGTFNLHGSLLPQYRGAAPLNWAVINGETKTGVTTFLLAHEIDTGKILFRKEIDIWENDTVGTIHDALMGIGAKLVVETVDALAAGDYKAIPQEELVEDGEEIKHAPKIFKEDCKIDWTADADAVRNLIRGLSPYPAAWSNLKHKETGQETATKIFMAMRVEDNKNTPPGTLESDGKHFLKVACANGWLQITDLQIAGKKRMKVQDFLRGFQQIGDYTFL</sequence>
<dbReference type="OrthoDB" id="9802815at2"/>
<evidence type="ECO:0000256" key="2">
    <source>
        <dbReference type="ARBA" id="ARBA00012261"/>
    </source>
</evidence>
<dbReference type="AlphaFoldDB" id="A0A0D8JDA7"/>
<dbReference type="InterPro" id="IPR002376">
    <property type="entry name" value="Formyl_transf_N"/>
</dbReference>
<dbReference type="PATRIC" id="fig|1544798.3.peg.1166"/>
<keyword evidence="4 5" id="KW-0648">Protein biosynthesis</keyword>
<evidence type="ECO:0000256" key="3">
    <source>
        <dbReference type="ARBA" id="ARBA00022679"/>
    </source>
</evidence>
<keyword evidence="3 5" id="KW-0808">Transferase</keyword>
<dbReference type="STRING" id="1544798.LH29_05795"/>
<evidence type="ECO:0000256" key="4">
    <source>
        <dbReference type="ARBA" id="ARBA00022917"/>
    </source>
</evidence>
<feature type="binding site" evidence="5">
    <location>
        <begin position="113"/>
        <end position="116"/>
    </location>
    <ligand>
        <name>(6S)-5,6,7,8-tetrahydrofolate</name>
        <dbReference type="ChEBI" id="CHEBI:57453"/>
    </ligand>
</feature>
<protein>
    <recommendedName>
        <fullName evidence="2 5">Methionyl-tRNA formyltransferase</fullName>
        <ecNumber evidence="2 5">2.1.2.9</ecNumber>
    </recommendedName>
</protein>
<dbReference type="RefSeq" id="WP_045026555.1">
    <property type="nucleotide sequence ID" value="NZ_JRHC01000001.1"/>
</dbReference>
<comment type="function">
    <text evidence="5">Attaches a formyl group to the free amino group of methionyl-tRNA(fMet). The formyl group appears to play a dual role in the initiator identity of N-formylmethionyl-tRNA by promoting its recognition by IF2 and preventing the misappropriation of this tRNA by the elongation apparatus.</text>
</comment>
<dbReference type="Gene3D" id="3.40.50.12230">
    <property type="match status" value="1"/>
</dbReference>
<feature type="domain" description="Formyl transferase N-terminal" evidence="6">
    <location>
        <begin position="7"/>
        <end position="183"/>
    </location>
</feature>
<name>A0A0D8JDA7_9BACT</name>
<dbReference type="EMBL" id="JRHC01000001">
    <property type="protein sequence ID" value="KJF44935.1"/>
    <property type="molecule type" value="Genomic_DNA"/>
</dbReference>
<dbReference type="PANTHER" id="PTHR11138:SF5">
    <property type="entry name" value="METHIONYL-TRNA FORMYLTRANSFERASE, MITOCHONDRIAL"/>
    <property type="match status" value="1"/>
</dbReference>
<accession>A0A0D8JDA7</accession>
<comment type="catalytic activity">
    <reaction evidence="5">
        <text>L-methionyl-tRNA(fMet) + (6R)-10-formyltetrahydrofolate = N-formyl-L-methionyl-tRNA(fMet) + (6S)-5,6,7,8-tetrahydrofolate + H(+)</text>
        <dbReference type="Rhea" id="RHEA:24380"/>
        <dbReference type="Rhea" id="RHEA-COMP:9952"/>
        <dbReference type="Rhea" id="RHEA-COMP:9953"/>
        <dbReference type="ChEBI" id="CHEBI:15378"/>
        <dbReference type="ChEBI" id="CHEBI:57453"/>
        <dbReference type="ChEBI" id="CHEBI:78530"/>
        <dbReference type="ChEBI" id="CHEBI:78844"/>
        <dbReference type="ChEBI" id="CHEBI:195366"/>
        <dbReference type="EC" id="2.1.2.9"/>
    </reaction>
</comment>
<evidence type="ECO:0000256" key="5">
    <source>
        <dbReference type="HAMAP-Rule" id="MF_00182"/>
    </source>
</evidence>
<comment type="caution">
    <text evidence="8">The sequence shown here is derived from an EMBL/GenBank/DDBJ whole genome shotgun (WGS) entry which is preliminary data.</text>
</comment>
<dbReference type="InterPro" id="IPR005794">
    <property type="entry name" value="Fmt"/>
</dbReference>
<evidence type="ECO:0000259" key="6">
    <source>
        <dbReference type="Pfam" id="PF00551"/>
    </source>
</evidence>
<reference evidence="8 9" key="1">
    <citation type="submission" date="2014-09" db="EMBL/GenBank/DDBJ databases">
        <title>Draft Genome Sequence of Draconibacterium sp. JN14CK-3.</title>
        <authorList>
            <person name="Dong C."/>
            <person name="Lai Q."/>
            <person name="Shao Z."/>
        </authorList>
    </citation>
    <scope>NUCLEOTIDE SEQUENCE [LARGE SCALE GENOMIC DNA]</scope>
    <source>
        <strain evidence="8 9">JN14CK-3</strain>
    </source>
</reference>
<evidence type="ECO:0000256" key="1">
    <source>
        <dbReference type="ARBA" id="ARBA00010699"/>
    </source>
</evidence>
<dbReference type="Pfam" id="PF02911">
    <property type="entry name" value="Formyl_trans_C"/>
    <property type="match status" value="1"/>
</dbReference>
<feature type="domain" description="Formyl transferase C-terminal" evidence="7">
    <location>
        <begin position="212"/>
        <end position="315"/>
    </location>
</feature>
<dbReference type="GO" id="GO:0004479">
    <property type="term" value="F:methionyl-tRNA formyltransferase activity"/>
    <property type="evidence" value="ECO:0007669"/>
    <property type="project" value="UniProtKB-UniRule"/>
</dbReference>
<dbReference type="SUPFAM" id="SSF50486">
    <property type="entry name" value="FMT C-terminal domain-like"/>
    <property type="match status" value="1"/>
</dbReference>
<dbReference type="EC" id="2.1.2.9" evidence="2 5"/>
<dbReference type="InterPro" id="IPR044135">
    <property type="entry name" value="Met-tRNA-FMT_C"/>
</dbReference>